<dbReference type="GO" id="GO:0004553">
    <property type="term" value="F:hydrolase activity, hydrolyzing O-glycosyl compounds"/>
    <property type="evidence" value="ECO:0007669"/>
    <property type="project" value="InterPro"/>
</dbReference>
<dbReference type="Gene3D" id="2.60.40.10">
    <property type="entry name" value="Immunoglobulins"/>
    <property type="match status" value="2"/>
</dbReference>
<dbReference type="SUPFAM" id="SSF49303">
    <property type="entry name" value="beta-Galactosidase/glucuronidase domain"/>
    <property type="match status" value="1"/>
</dbReference>
<dbReference type="InterPro" id="IPR036156">
    <property type="entry name" value="Beta-gal/glucu_dom_sf"/>
</dbReference>
<dbReference type="InterPro" id="IPR017853">
    <property type="entry name" value="GH"/>
</dbReference>
<organism evidence="9 10">
    <name type="scientific">Granulicella pectinivorans</name>
    <dbReference type="NCBI Taxonomy" id="474950"/>
    <lineage>
        <taxon>Bacteria</taxon>
        <taxon>Pseudomonadati</taxon>
        <taxon>Acidobacteriota</taxon>
        <taxon>Terriglobia</taxon>
        <taxon>Terriglobales</taxon>
        <taxon>Acidobacteriaceae</taxon>
        <taxon>Granulicella</taxon>
    </lineage>
</organism>
<dbReference type="STRING" id="474950.SAMN05421771_1113"/>
<dbReference type="SUPFAM" id="SSF49785">
    <property type="entry name" value="Galactose-binding domain-like"/>
    <property type="match status" value="1"/>
</dbReference>
<gene>
    <name evidence="9" type="ORF">SAMN05421771_1113</name>
</gene>
<proteinExistence type="inferred from homology"/>
<dbReference type="RefSeq" id="WP_245781696.1">
    <property type="nucleotide sequence ID" value="NZ_FOZL01000001.1"/>
</dbReference>
<name>A0A1I6LQD5_9BACT</name>
<dbReference type="Pfam" id="PF02836">
    <property type="entry name" value="Glyco_hydro_2_C"/>
    <property type="match status" value="1"/>
</dbReference>
<dbReference type="EMBL" id="FOZL01000001">
    <property type="protein sequence ID" value="SFS05686.1"/>
    <property type="molecule type" value="Genomic_DNA"/>
</dbReference>
<dbReference type="GO" id="GO:0005975">
    <property type="term" value="P:carbohydrate metabolic process"/>
    <property type="evidence" value="ECO:0007669"/>
    <property type="project" value="InterPro"/>
</dbReference>
<feature type="domain" description="Glycoside hydrolase family 2 catalytic" evidence="6">
    <location>
        <begin position="336"/>
        <end position="643"/>
    </location>
</feature>
<feature type="signal peptide" evidence="4">
    <location>
        <begin position="1"/>
        <end position="21"/>
    </location>
</feature>
<dbReference type="InterPro" id="IPR006102">
    <property type="entry name" value="Ig-like_GH2"/>
</dbReference>
<dbReference type="PANTHER" id="PTHR42732">
    <property type="entry name" value="BETA-GALACTOSIDASE"/>
    <property type="match status" value="1"/>
</dbReference>
<dbReference type="Pfam" id="PF02837">
    <property type="entry name" value="Glyco_hydro_2_N"/>
    <property type="match status" value="1"/>
</dbReference>
<keyword evidence="4" id="KW-0732">Signal</keyword>
<dbReference type="InterPro" id="IPR021720">
    <property type="entry name" value="Malectin_dom"/>
</dbReference>
<keyword evidence="10" id="KW-1185">Reference proteome</keyword>
<reference evidence="9 10" key="1">
    <citation type="submission" date="2016-10" db="EMBL/GenBank/DDBJ databases">
        <authorList>
            <person name="de Groot N.N."/>
        </authorList>
    </citation>
    <scope>NUCLEOTIDE SEQUENCE [LARGE SCALE GENOMIC DNA]</scope>
    <source>
        <strain evidence="9 10">DSM 21001</strain>
    </source>
</reference>
<dbReference type="Pfam" id="PF11721">
    <property type="entry name" value="Malectin"/>
    <property type="match status" value="1"/>
</dbReference>
<evidence type="ECO:0000259" key="7">
    <source>
        <dbReference type="Pfam" id="PF02837"/>
    </source>
</evidence>
<comment type="similarity">
    <text evidence="1">Belongs to the glycosyl hydrolase 2 family.</text>
</comment>
<feature type="chain" id="PRO_5011470821" evidence="4">
    <location>
        <begin position="22"/>
        <end position="897"/>
    </location>
</feature>
<dbReference type="PANTHER" id="PTHR42732:SF1">
    <property type="entry name" value="BETA-MANNOSIDASE"/>
    <property type="match status" value="1"/>
</dbReference>
<dbReference type="PRINTS" id="PR00132">
    <property type="entry name" value="GLHYDRLASE2"/>
</dbReference>
<feature type="domain" description="Glycoside hydrolase family 2 immunoglobulin-like beta-sandwich" evidence="5">
    <location>
        <begin position="225"/>
        <end position="327"/>
    </location>
</feature>
<evidence type="ECO:0000259" key="6">
    <source>
        <dbReference type="Pfam" id="PF02836"/>
    </source>
</evidence>
<dbReference type="Pfam" id="PF00703">
    <property type="entry name" value="Glyco_hydro_2"/>
    <property type="match status" value="1"/>
</dbReference>
<evidence type="ECO:0000256" key="2">
    <source>
        <dbReference type="ARBA" id="ARBA00022801"/>
    </source>
</evidence>
<keyword evidence="2" id="KW-0378">Hydrolase</keyword>
<dbReference type="InterPro" id="IPR006103">
    <property type="entry name" value="Glyco_hydro_2_cat"/>
</dbReference>
<evidence type="ECO:0000259" key="8">
    <source>
        <dbReference type="Pfam" id="PF11721"/>
    </source>
</evidence>
<evidence type="ECO:0000313" key="9">
    <source>
        <dbReference type="EMBL" id="SFS05686.1"/>
    </source>
</evidence>
<evidence type="ECO:0000256" key="3">
    <source>
        <dbReference type="ARBA" id="ARBA00023295"/>
    </source>
</evidence>
<dbReference type="InterPro" id="IPR006101">
    <property type="entry name" value="Glyco_hydro_2"/>
</dbReference>
<evidence type="ECO:0000256" key="1">
    <source>
        <dbReference type="ARBA" id="ARBA00007401"/>
    </source>
</evidence>
<dbReference type="Gene3D" id="3.20.20.80">
    <property type="entry name" value="Glycosidases"/>
    <property type="match status" value="1"/>
</dbReference>
<accession>A0A1I6LQD5</accession>
<keyword evidence="3" id="KW-0326">Glycosidase</keyword>
<feature type="domain" description="Malectin" evidence="8">
    <location>
        <begin position="748"/>
        <end position="889"/>
    </location>
</feature>
<evidence type="ECO:0000259" key="5">
    <source>
        <dbReference type="Pfam" id="PF00703"/>
    </source>
</evidence>
<dbReference type="InterPro" id="IPR006104">
    <property type="entry name" value="Glyco_hydro_2_N"/>
</dbReference>
<dbReference type="Gene3D" id="2.60.120.260">
    <property type="entry name" value="Galactose-binding domain-like"/>
    <property type="match status" value="1"/>
</dbReference>
<dbReference type="Gene3D" id="2.60.120.430">
    <property type="entry name" value="Galactose-binding lectin"/>
    <property type="match status" value="1"/>
</dbReference>
<dbReference type="InterPro" id="IPR051913">
    <property type="entry name" value="GH2_Domain-Containing"/>
</dbReference>
<dbReference type="SUPFAM" id="SSF51445">
    <property type="entry name" value="(Trans)glycosidases"/>
    <property type="match status" value="1"/>
</dbReference>
<dbReference type="InterPro" id="IPR013783">
    <property type="entry name" value="Ig-like_fold"/>
</dbReference>
<dbReference type="Proteomes" id="UP000199024">
    <property type="component" value="Unassembled WGS sequence"/>
</dbReference>
<evidence type="ECO:0000256" key="4">
    <source>
        <dbReference type="SAM" id="SignalP"/>
    </source>
</evidence>
<feature type="domain" description="Glycosyl hydrolases family 2 sugar binding" evidence="7">
    <location>
        <begin position="46"/>
        <end position="204"/>
    </location>
</feature>
<evidence type="ECO:0000313" key="10">
    <source>
        <dbReference type="Proteomes" id="UP000199024"/>
    </source>
</evidence>
<protein>
    <submittedName>
        <fullName evidence="9">Beta-galactosidase</fullName>
    </submittedName>
</protein>
<dbReference type="AlphaFoldDB" id="A0A1I6LQD5"/>
<sequence>MPRIPCLLMICFLLLTLDDQAQRSATNETQRSTANDARVEMSLRDGWRFKFGPESATELQTEPDATWTTVSVPHTWNRAGYYKDAPASHINTAQNVVTTQGVGWYKLAFTPPANVSGMESFLQFDAASRIATVWLNGTLLGTHRGGFSRFRLDSTAALKPGRENTLTVKVDNTKPALGSSTADVLPLTGDFFVYGGLYRPVSLIFTKKMHLDLTDYGSSGVYAKTTSIASAGAQVQVRARVRNDSEQSGTLMLRTMLVDAQGKIAGQQEQTVTVAPASVAEGIANVAVTHPHLWQGVDDPYLYRLVVELSSKSSQLVDRVSVPFGIRQVRFDPNQGLFLNGKHVAVHGVGYHQDREGKGWASQPEDVAADEAMMREMGVTGIRLTHYQHGQPIHDLADRDGLVVWDEIPLVSQWTLGDHSEPTAALRENARQQLRELIAQDFNHPSVVTWSIGNEIDFGNGIPGFVGNNGGALPDPLPLLKELNQLAHELDPLRPTTLATCCEQHALAPGATVPITGAVTDLSGANRYFGWYYDKPSDLGPHLDSLHRTRPAQPMAVTEYGAGGAISLHSDNALGGAESRNRPQAEEYESYIHEQNWSTLQNKPYLWGTFLWNSFDFGSTTRSEGNAQDINTKGIVTFDHKHRKDPYFFYKANWTNTPTVHINSSLYTERAYRVADVRVYSNASKTSLKVNGKLIGVLADCPERICVWKNVVLVPGANKILASGTFAKGEVEDRTEWHLSEAAAKNTLIDCGALVAGASDEKHFGSDTFFEGGTAGSVSGPGGRGRAPAPVSIAHTSSPEVAATYRAGSFTYRVPAGDGKHPVVLTFVEPSLHPGERIFDVFANGQKVVADLDVAAAAGGPLTAYQRQFEVNARDGMVILEFRPTKGDAIVSAIEVQ</sequence>
<dbReference type="InterPro" id="IPR008979">
    <property type="entry name" value="Galactose-bd-like_sf"/>
</dbReference>